<dbReference type="Gene3D" id="1.20.1280.50">
    <property type="match status" value="1"/>
</dbReference>
<dbReference type="KEGG" id="tut:112538795"/>
<dbReference type="SUPFAM" id="SSF81383">
    <property type="entry name" value="F-box domain"/>
    <property type="match status" value="1"/>
</dbReference>
<dbReference type="EnsemblMetazoa" id="tetur07g02650.1">
    <property type="protein sequence ID" value="tetur07g02650.1"/>
    <property type="gene ID" value="tetur07g02650"/>
</dbReference>
<dbReference type="PANTHER" id="PTHR13318">
    <property type="entry name" value="PARTNER OF PAIRED, ISOFORM B-RELATED"/>
    <property type="match status" value="1"/>
</dbReference>
<reference evidence="2" key="2">
    <citation type="submission" date="2015-06" db="UniProtKB">
        <authorList>
            <consortium name="EnsemblMetazoa"/>
        </authorList>
    </citation>
    <scope>IDENTIFICATION</scope>
</reference>
<dbReference type="Gene3D" id="3.80.10.10">
    <property type="entry name" value="Ribonuclease Inhibitor"/>
    <property type="match status" value="1"/>
</dbReference>
<dbReference type="RefSeq" id="XP_025016492.1">
    <property type="nucleotide sequence ID" value="XM_025160724.1"/>
</dbReference>
<dbReference type="HOGENOM" id="CLU_029073_1_0_1"/>
<dbReference type="GO" id="GO:0031146">
    <property type="term" value="P:SCF-dependent proteasomal ubiquitin-dependent protein catabolic process"/>
    <property type="evidence" value="ECO:0007669"/>
    <property type="project" value="TreeGrafter"/>
</dbReference>
<protein>
    <recommendedName>
        <fullName evidence="1">F-box domain-containing protein</fullName>
    </recommendedName>
</protein>
<accession>T1K8U7</accession>
<name>T1K8U7_TETUR</name>
<evidence type="ECO:0000313" key="3">
    <source>
        <dbReference type="Proteomes" id="UP000015104"/>
    </source>
</evidence>
<evidence type="ECO:0000313" key="2">
    <source>
        <dbReference type="EnsemblMetazoa" id="tetur07g02650.1"/>
    </source>
</evidence>
<dbReference type="Proteomes" id="UP000015104">
    <property type="component" value="Unassembled WGS sequence"/>
</dbReference>
<dbReference type="InterPro" id="IPR032675">
    <property type="entry name" value="LRR_dom_sf"/>
</dbReference>
<dbReference type="Pfam" id="PF12937">
    <property type="entry name" value="F-box-like"/>
    <property type="match status" value="1"/>
</dbReference>
<dbReference type="InterPro" id="IPR001810">
    <property type="entry name" value="F-box_dom"/>
</dbReference>
<sequence length="373" mass="43696">MLINELPDDCLLTIFDYLNNLDDLVNCFKVCIKWSHLTAQRTKKVKYLLGGYPENGDCVSYRGTEPIDGTCLSTLFPNLKIAEISYKFGGKVKREDIVALLKNQKSLKGLTGRYHEALSEYCDNLEMVSFDLFNSSSQHNGSSIKQLYRWTSIDRFQKDVHYFPNLERLNVHCDYEYDLYTGPVLEKLKILELFSSYPHGICYALKFMDSCPNLQSAHILLNDNPLFVDETIRLECLQDLVIDYDCNDQNNWNDLKRLLMKYPNLKHLALRNLRGIKDEHIKQLVHILPNLVLFDVFGCYNVTHRAADYIKNHCKRNGRAIKFYFNGNDSEIELDWPQLSPEREKISRGFDFMKHCFLKDFHYLPHFLVPIDY</sequence>
<proteinExistence type="predicted"/>
<reference evidence="3" key="1">
    <citation type="submission" date="2011-08" db="EMBL/GenBank/DDBJ databases">
        <authorList>
            <person name="Rombauts S."/>
        </authorList>
    </citation>
    <scope>NUCLEOTIDE SEQUENCE</scope>
    <source>
        <strain evidence="3">London</strain>
    </source>
</reference>
<dbReference type="SUPFAM" id="SSF52047">
    <property type="entry name" value="RNI-like"/>
    <property type="match status" value="1"/>
</dbReference>
<feature type="domain" description="F-box" evidence="1">
    <location>
        <begin position="3"/>
        <end position="39"/>
    </location>
</feature>
<dbReference type="InterPro" id="IPR036047">
    <property type="entry name" value="F-box-like_dom_sf"/>
</dbReference>
<dbReference type="GeneID" id="112538795"/>
<dbReference type="GO" id="GO:0019005">
    <property type="term" value="C:SCF ubiquitin ligase complex"/>
    <property type="evidence" value="ECO:0007669"/>
    <property type="project" value="TreeGrafter"/>
</dbReference>
<dbReference type="EMBL" id="CAEY01001883">
    <property type="status" value="NOT_ANNOTATED_CDS"/>
    <property type="molecule type" value="Genomic_DNA"/>
</dbReference>
<keyword evidence="3" id="KW-1185">Reference proteome</keyword>
<evidence type="ECO:0000259" key="1">
    <source>
        <dbReference type="Pfam" id="PF12937"/>
    </source>
</evidence>
<organism evidence="2 3">
    <name type="scientific">Tetranychus urticae</name>
    <name type="common">Two-spotted spider mite</name>
    <dbReference type="NCBI Taxonomy" id="32264"/>
    <lineage>
        <taxon>Eukaryota</taxon>
        <taxon>Metazoa</taxon>
        <taxon>Ecdysozoa</taxon>
        <taxon>Arthropoda</taxon>
        <taxon>Chelicerata</taxon>
        <taxon>Arachnida</taxon>
        <taxon>Acari</taxon>
        <taxon>Acariformes</taxon>
        <taxon>Trombidiformes</taxon>
        <taxon>Prostigmata</taxon>
        <taxon>Eleutherengona</taxon>
        <taxon>Raphignathae</taxon>
        <taxon>Tetranychoidea</taxon>
        <taxon>Tetranychidae</taxon>
        <taxon>Tetranychus</taxon>
    </lineage>
</organism>
<dbReference type="OMA" id="NTIDHID"/>
<dbReference type="AlphaFoldDB" id="T1K8U7"/>